<sequence>MQLKVENVEKITKACTYLHNYLRKSITSRPLYTPPGSFDTEDLENGVIVNGAWRQITSNAKRLTDLQKVPRRPLMDAKLVREELKEYFMTPQGKVEWQDMYQ</sequence>
<proteinExistence type="predicted"/>
<gene>
    <name evidence="1" type="ORF">EEDITHA_LOCUS10617</name>
</gene>
<organism evidence="1 2">
    <name type="scientific">Euphydryas editha</name>
    <name type="common">Edith's checkerspot</name>
    <dbReference type="NCBI Taxonomy" id="104508"/>
    <lineage>
        <taxon>Eukaryota</taxon>
        <taxon>Metazoa</taxon>
        <taxon>Ecdysozoa</taxon>
        <taxon>Arthropoda</taxon>
        <taxon>Hexapoda</taxon>
        <taxon>Insecta</taxon>
        <taxon>Pterygota</taxon>
        <taxon>Neoptera</taxon>
        <taxon>Endopterygota</taxon>
        <taxon>Lepidoptera</taxon>
        <taxon>Glossata</taxon>
        <taxon>Ditrysia</taxon>
        <taxon>Papilionoidea</taxon>
        <taxon>Nymphalidae</taxon>
        <taxon>Nymphalinae</taxon>
        <taxon>Euphydryas</taxon>
    </lineage>
</organism>
<protein>
    <submittedName>
        <fullName evidence="1">Uncharacterized protein</fullName>
    </submittedName>
</protein>
<evidence type="ECO:0000313" key="1">
    <source>
        <dbReference type="EMBL" id="CAH2095127.1"/>
    </source>
</evidence>
<name>A0AAU9U8E0_EUPED</name>
<evidence type="ECO:0000313" key="2">
    <source>
        <dbReference type="Proteomes" id="UP001153954"/>
    </source>
</evidence>
<keyword evidence="2" id="KW-1185">Reference proteome</keyword>
<dbReference type="Proteomes" id="UP001153954">
    <property type="component" value="Unassembled WGS sequence"/>
</dbReference>
<comment type="caution">
    <text evidence="1">The sequence shown here is derived from an EMBL/GenBank/DDBJ whole genome shotgun (WGS) entry which is preliminary data.</text>
</comment>
<dbReference type="AlphaFoldDB" id="A0AAU9U8E0"/>
<accession>A0AAU9U8E0</accession>
<dbReference type="EMBL" id="CAKOGL010000015">
    <property type="protein sequence ID" value="CAH2095127.1"/>
    <property type="molecule type" value="Genomic_DNA"/>
</dbReference>
<reference evidence="1" key="1">
    <citation type="submission" date="2022-03" db="EMBL/GenBank/DDBJ databases">
        <authorList>
            <person name="Tunstrom K."/>
        </authorList>
    </citation>
    <scope>NUCLEOTIDE SEQUENCE</scope>
</reference>